<protein>
    <recommendedName>
        <fullName evidence="1">diguanylate cyclase</fullName>
        <ecNumber evidence="1">2.7.7.65</ecNumber>
    </recommendedName>
</protein>
<name>A0A212K502_9BACT</name>
<dbReference type="Pfam" id="PF00990">
    <property type="entry name" value="GGDEF"/>
    <property type="match status" value="1"/>
</dbReference>
<dbReference type="AlphaFoldDB" id="A0A212K502"/>
<dbReference type="CDD" id="cd01949">
    <property type="entry name" value="GGDEF"/>
    <property type="match status" value="1"/>
</dbReference>
<comment type="catalytic activity">
    <reaction evidence="2">
        <text>2 GTP = 3',3'-c-di-GMP + 2 diphosphate</text>
        <dbReference type="Rhea" id="RHEA:24898"/>
        <dbReference type="ChEBI" id="CHEBI:33019"/>
        <dbReference type="ChEBI" id="CHEBI:37565"/>
        <dbReference type="ChEBI" id="CHEBI:58805"/>
        <dbReference type="EC" id="2.7.7.65"/>
    </reaction>
</comment>
<dbReference type="InterPro" id="IPR043128">
    <property type="entry name" value="Rev_trsase/Diguanyl_cyclase"/>
</dbReference>
<dbReference type="SMART" id="SM00267">
    <property type="entry name" value="GGDEF"/>
    <property type="match status" value="1"/>
</dbReference>
<organism evidence="4">
    <name type="scientific">uncultured Desulfovibrio sp</name>
    <dbReference type="NCBI Taxonomy" id="167968"/>
    <lineage>
        <taxon>Bacteria</taxon>
        <taxon>Pseudomonadati</taxon>
        <taxon>Thermodesulfobacteriota</taxon>
        <taxon>Desulfovibrionia</taxon>
        <taxon>Desulfovibrionales</taxon>
        <taxon>Desulfovibrionaceae</taxon>
        <taxon>Desulfovibrio</taxon>
        <taxon>environmental samples</taxon>
    </lineage>
</organism>
<gene>
    <name evidence="4" type="ORF">KM92DES2_12223</name>
</gene>
<dbReference type="NCBIfam" id="TIGR00254">
    <property type="entry name" value="GGDEF"/>
    <property type="match status" value="1"/>
</dbReference>
<reference evidence="4" key="1">
    <citation type="submission" date="2016-04" db="EMBL/GenBank/DDBJ databases">
        <authorList>
            <person name="Evans L.H."/>
            <person name="Alamgir A."/>
            <person name="Owens N."/>
            <person name="Weber N.D."/>
            <person name="Virtaneva K."/>
            <person name="Barbian K."/>
            <person name="Babar A."/>
            <person name="Rosenke K."/>
        </authorList>
    </citation>
    <scope>NUCLEOTIDE SEQUENCE</scope>
    <source>
        <strain evidence="4">92-2</strain>
    </source>
</reference>
<dbReference type="Gene3D" id="3.30.70.270">
    <property type="match status" value="1"/>
</dbReference>
<proteinExistence type="predicted"/>
<dbReference type="PROSITE" id="PS50887">
    <property type="entry name" value="GGDEF"/>
    <property type="match status" value="1"/>
</dbReference>
<sequence length="358" mass="40931">MVKSKESSVHCKNTYLKLFDMFDKAGVPPETRWRSLLLFFREMKDYHFLDEEQKIAILEQMEELLKNRHYSDEQLVSTIRKCSEIFSKPIVNQLDSMVHETSSIIDQFFSKLSSRYGDIAHLEKESLSIVAENGDSTVMLEKLQSAFHRVKVLFEEDICNLENLAFIDPLTQVANRLSLDLFIKNSTARWHEEGQPLALALFDIDHFKTFNDTYGHLIGDQVLKVVGSHLRRAREEIDTETDALAARFGGDEFALVASGANAYMLPEIISRFCRAIKNFNLLIRDTEGNVEKNNLHITVSAGIALLDAKAPRIQTAEQLFDRADKALYHAKHNARSRAVVLKANDQYLILDEENHKAV</sequence>
<dbReference type="InterPro" id="IPR050469">
    <property type="entry name" value="Diguanylate_Cyclase"/>
</dbReference>
<dbReference type="GO" id="GO:0043709">
    <property type="term" value="P:cell adhesion involved in single-species biofilm formation"/>
    <property type="evidence" value="ECO:0007669"/>
    <property type="project" value="TreeGrafter"/>
</dbReference>
<dbReference type="InterPro" id="IPR000160">
    <property type="entry name" value="GGDEF_dom"/>
</dbReference>
<dbReference type="SUPFAM" id="SSF55073">
    <property type="entry name" value="Nucleotide cyclase"/>
    <property type="match status" value="1"/>
</dbReference>
<dbReference type="GO" id="GO:0005886">
    <property type="term" value="C:plasma membrane"/>
    <property type="evidence" value="ECO:0007669"/>
    <property type="project" value="TreeGrafter"/>
</dbReference>
<feature type="domain" description="GGDEF" evidence="3">
    <location>
        <begin position="195"/>
        <end position="343"/>
    </location>
</feature>
<dbReference type="EC" id="2.7.7.65" evidence="1"/>
<dbReference type="PANTHER" id="PTHR45138:SF9">
    <property type="entry name" value="DIGUANYLATE CYCLASE DGCM-RELATED"/>
    <property type="match status" value="1"/>
</dbReference>
<dbReference type="EMBL" id="FLUP01000001">
    <property type="protein sequence ID" value="SBW06687.1"/>
    <property type="molecule type" value="Genomic_DNA"/>
</dbReference>
<evidence type="ECO:0000313" key="4">
    <source>
        <dbReference type="EMBL" id="SBW06687.1"/>
    </source>
</evidence>
<dbReference type="GO" id="GO:0052621">
    <property type="term" value="F:diguanylate cyclase activity"/>
    <property type="evidence" value="ECO:0007669"/>
    <property type="project" value="UniProtKB-EC"/>
</dbReference>
<evidence type="ECO:0000259" key="3">
    <source>
        <dbReference type="PROSITE" id="PS50887"/>
    </source>
</evidence>
<dbReference type="InterPro" id="IPR029787">
    <property type="entry name" value="Nucleotide_cyclase"/>
</dbReference>
<dbReference type="GO" id="GO:1902201">
    <property type="term" value="P:negative regulation of bacterial-type flagellum-dependent cell motility"/>
    <property type="evidence" value="ECO:0007669"/>
    <property type="project" value="TreeGrafter"/>
</dbReference>
<dbReference type="PANTHER" id="PTHR45138">
    <property type="entry name" value="REGULATORY COMPONENTS OF SENSORY TRANSDUCTION SYSTEM"/>
    <property type="match status" value="1"/>
</dbReference>
<evidence type="ECO:0000256" key="2">
    <source>
        <dbReference type="ARBA" id="ARBA00034247"/>
    </source>
</evidence>
<evidence type="ECO:0000256" key="1">
    <source>
        <dbReference type="ARBA" id="ARBA00012528"/>
    </source>
</evidence>
<accession>A0A212K502</accession>